<dbReference type="OrthoDB" id="504298at2759"/>
<evidence type="ECO:0000256" key="3">
    <source>
        <dbReference type="ARBA" id="ARBA00022884"/>
    </source>
</evidence>
<keyword evidence="3" id="KW-0694">RNA-binding</keyword>
<dbReference type="GO" id="GO:0003735">
    <property type="term" value="F:structural constituent of ribosome"/>
    <property type="evidence" value="ECO:0007669"/>
    <property type="project" value="InterPro"/>
</dbReference>
<feature type="domain" description="Small ribosomal subunit protein eS4 central region" evidence="6">
    <location>
        <begin position="19"/>
        <end position="67"/>
    </location>
</feature>
<dbReference type="GO" id="GO:0019843">
    <property type="term" value="F:rRNA binding"/>
    <property type="evidence" value="ECO:0007669"/>
    <property type="project" value="UniProtKB-KW"/>
</dbReference>
<evidence type="ECO:0000256" key="1">
    <source>
        <dbReference type="ARBA" id="ARBA00007500"/>
    </source>
</evidence>
<dbReference type="AlphaFoldDB" id="A0A7J7P6D1"/>
<dbReference type="InterPro" id="IPR014722">
    <property type="entry name" value="Rib_uL2_dom2"/>
</dbReference>
<organism evidence="7 8">
    <name type="scientific">Kingdonia uniflora</name>
    <dbReference type="NCBI Taxonomy" id="39325"/>
    <lineage>
        <taxon>Eukaryota</taxon>
        <taxon>Viridiplantae</taxon>
        <taxon>Streptophyta</taxon>
        <taxon>Embryophyta</taxon>
        <taxon>Tracheophyta</taxon>
        <taxon>Spermatophyta</taxon>
        <taxon>Magnoliopsida</taxon>
        <taxon>Ranunculales</taxon>
        <taxon>Circaeasteraceae</taxon>
        <taxon>Kingdonia</taxon>
    </lineage>
</organism>
<dbReference type="GO" id="GO:0006412">
    <property type="term" value="P:translation"/>
    <property type="evidence" value="ECO:0007669"/>
    <property type="project" value="InterPro"/>
</dbReference>
<evidence type="ECO:0000313" key="8">
    <source>
        <dbReference type="Proteomes" id="UP000541444"/>
    </source>
</evidence>
<comment type="similarity">
    <text evidence="1">Belongs to the eukaryotic ribosomal protein eS4 family.</text>
</comment>
<dbReference type="Gene3D" id="2.30.30.30">
    <property type="match status" value="1"/>
</dbReference>
<sequence length="98" mass="11149">MRTFASSMISNSAFDLIMFKLCKLCSVEFVQKGIPYINTYDGRTICYPDPQLRAINTIKLDIEFNKIIDFIKFYVGNVVMLTGGRNRGRVGVIKSREG</sequence>
<keyword evidence="4" id="KW-0689">Ribosomal protein</keyword>
<evidence type="ECO:0000313" key="7">
    <source>
        <dbReference type="EMBL" id="KAF6174873.1"/>
    </source>
</evidence>
<dbReference type="InterPro" id="IPR038237">
    <property type="entry name" value="Ribosomal_eS4_central_sf"/>
</dbReference>
<dbReference type="EMBL" id="JACGCM010000223">
    <property type="protein sequence ID" value="KAF6174873.1"/>
    <property type="molecule type" value="Genomic_DNA"/>
</dbReference>
<evidence type="ECO:0000256" key="5">
    <source>
        <dbReference type="ARBA" id="ARBA00023274"/>
    </source>
</evidence>
<evidence type="ECO:0000259" key="6">
    <source>
        <dbReference type="Pfam" id="PF00900"/>
    </source>
</evidence>
<keyword evidence="2" id="KW-0699">rRNA-binding</keyword>
<gene>
    <name evidence="7" type="ORF">GIB67_026361</name>
</gene>
<evidence type="ECO:0000256" key="4">
    <source>
        <dbReference type="ARBA" id="ARBA00022980"/>
    </source>
</evidence>
<dbReference type="PANTHER" id="PTHR11581">
    <property type="entry name" value="30S/40S RIBOSOMAL PROTEIN S4"/>
    <property type="match status" value="1"/>
</dbReference>
<accession>A0A7J7P6D1</accession>
<evidence type="ECO:0000256" key="2">
    <source>
        <dbReference type="ARBA" id="ARBA00022730"/>
    </source>
</evidence>
<protein>
    <recommendedName>
        <fullName evidence="6">Small ribosomal subunit protein eS4 central region domain-containing protein</fullName>
    </recommendedName>
</protein>
<keyword evidence="5" id="KW-0687">Ribonucleoprotein</keyword>
<dbReference type="GO" id="GO:0022627">
    <property type="term" value="C:cytosolic small ribosomal subunit"/>
    <property type="evidence" value="ECO:0007669"/>
    <property type="project" value="TreeGrafter"/>
</dbReference>
<reference evidence="7 8" key="1">
    <citation type="journal article" date="2020" name="IScience">
        <title>Genome Sequencing of the Endangered Kingdonia uniflora (Circaeasteraceae, Ranunculales) Reveals Potential Mechanisms of Evolutionary Specialization.</title>
        <authorList>
            <person name="Sun Y."/>
            <person name="Deng T."/>
            <person name="Zhang A."/>
            <person name="Moore M.J."/>
            <person name="Landis J.B."/>
            <person name="Lin N."/>
            <person name="Zhang H."/>
            <person name="Zhang X."/>
            <person name="Huang J."/>
            <person name="Zhang X."/>
            <person name="Sun H."/>
            <person name="Wang H."/>
        </authorList>
    </citation>
    <scope>NUCLEOTIDE SEQUENCE [LARGE SCALE GENOMIC DNA]</scope>
    <source>
        <strain evidence="7">TB1705</strain>
        <tissue evidence="7">Leaf</tissue>
    </source>
</reference>
<dbReference type="Proteomes" id="UP000541444">
    <property type="component" value="Unassembled WGS sequence"/>
</dbReference>
<dbReference type="InterPro" id="IPR013845">
    <property type="entry name" value="Ribosomal_eS4_central_region"/>
</dbReference>
<proteinExistence type="inferred from homology"/>
<keyword evidence="8" id="KW-1185">Reference proteome</keyword>
<dbReference type="FunFam" id="2.40.50.740:FF:000001">
    <property type="entry name" value="40S ribosomal protein S4"/>
    <property type="match status" value="1"/>
</dbReference>
<name>A0A7J7P6D1_9MAGN</name>
<dbReference type="Pfam" id="PF00900">
    <property type="entry name" value="Ribosomal_S4e"/>
    <property type="match status" value="1"/>
</dbReference>
<dbReference type="Gene3D" id="2.40.50.740">
    <property type="match status" value="1"/>
</dbReference>
<dbReference type="PANTHER" id="PTHR11581:SF0">
    <property type="entry name" value="SMALL RIBOSOMAL SUBUNIT PROTEIN ES4"/>
    <property type="match status" value="1"/>
</dbReference>
<comment type="caution">
    <text evidence="7">The sequence shown here is derived from an EMBL/GenBank/DDBJ whole genome shotgun (WGS) entry which is preliminary data.</text>
</comment>
<dbReference type="InterPro" id="IPR000876">
    <property type="entry name" value="Ribosomal_eS4"/>
</dbReference>